<dbReference type="Gene3D" id="1.20.5.470">
    <property type="entry name" value="Single helix bin"/>
    <property type="match status" value="1"/>
</dbReference>
<dbReference type="GO" id="GO:0006526">
    <property type="term" value="P:L-arginine biosynthetic process"/>
    <property type="evidence" value="ECO:0007669"/>
    <property type="project" value="UniProtKB-UniPathway"/>
</dbReference>
<gene>
    <name evidence="1" type="ORF">S12H4_55502</name>
</gene>
<organism evidence="1">
    <name type="scientific">marine sediment metagenome</name>
    <dbReference type="NCBI Taxonomy" id="412755"/>
    <lineage>
        <taxon>unclassified sequences</taxon>
        <taxon>metagenomes</taxon>
        <taxon>ecological metagenomes</taxon>
    </lineage>
</organism>
<protein>
    <submittedName>
        <fullName evidence="1">Uncharacterized protein</fullName>
    </submittedName>
</protein>
<proteinExistence type="predicted"/>
<name>X1W1B0_9ZZZZ</name>
<comment type="caution">
    <text evidence="1">The sequence shown here is derived from an EMBL/GenBank/DDBJ whole genome shotgun (WGS) entry which is preliminary data.</text>
</comment>
<evidence type="ECO:0000313" key="1">
    <source>
        <dbReference type="EMBL" id="GAJ21640.1"/>
    </source>
</evidence>
<dbReference type="InterPro" id="IPR024074">
    <property type="entry name" value="AS_cat/multimer_dom_body"/>
</dbReference>
<dbReference type="EMBL" id="BARW01035612">
    <property type="protein sequence ID" value="GAJ21640.1"/>
    <property type="molecule type" value="Genomic_DNA"/>
</dbReference>
<dbReference type="FunFam" id="1.20.5.470:FF:000002">
    <property type="entry name" value="Argininosuccinate synthase"/>
    <property type="match status" value="1"/>
</dbReference>
<sequence>DFNLATYDQGDTFNQDFAKGFIELWGLPTKVYSSVSRKSM</sequence>
<dbReference type="AlphaFoldDB" id="X1W1B0"/>
<dbReference type="UniPathway" id="UPA00068">
    <property type="reaction ID" value="UER00113"/>
</dbReference>
<dbReference type="SUPFAM" id="SSF69864">
    <property type="entry name" value="Argininosuccinate synthetase, C-terminal domain"/>
    <property type="match status" value="1"/>
</dbReference>
<dbReference type="GO" id="GO:0004055">
    <property type="term" value="F:argininosuccinate synthase activity"/>
    <property type="evidence" value="ECO:0007669"/>
    <property type="project" value="InterPro"/>
</dbReference>
<reference evidence="1" key="1">
    <citation type="journal article" date="2014" name="Front. Microbiol.">
        <title>High frequency of phylogenetically diverse reductive dehalogenase-homologous genes in deep subseafloor sedimentary metagenomes.</title>
        <authorList>
            <person name="Kawai M."/>
            <person name="Futagami T."/>
            <person name="Toyoda A."/>
            <person name="Takaki Y."/>
            <person name="Nishi S."/>
            <person name="Hori S."/>
            <person name="Arai W."/>
            <person name="Tsubouchi T."/>
            <person name="Morono Y."/>
            <person name="Uchiyama I."/>
            <person name="Ito T."/>
            <person name="Fujiyama A."/>
            <person name="Inagaki F."/>
            <person name="Takami H."/>
        </authorList>
    </citation>
    <scope>NUCLEOTIDE SEQUENCE</scope>
    <source>
        <strain evidence="1">Expedition CK06-06</strain>
    </source>
</reference>
<feature type="non-terminal residue" evidence="1">
    <location>
        <position position="1"/>
    </location>
</feature>
<accession>X1W1B0</accession>